<comment type="similarity">
    <text evidence="3">Belongs to the DapA family. NanA subfamily.</text>
</comment>
<dbReference type="PANTHER" id="PTHR12128:SF21">
    <property type="entry name" value="N-ACETYLNEURAMINATE LYASE"/>
    <property type="match status" value="1"/>
</dbReference>
<keyword evidence="7 11" id="KW-0456">Lyase</keyword>
<evidence type="ECO:0000256" key="5">
    <source>
        <dbReference type="ARBA" id="ARBA00012911"/>
    </source>
</evidence>
<evidence type="ECO:0000256" key="6">
    <source>
        <dbReference type="ARBA" id="ARBA00022490"/>
    </source>
</evidence>
<dbReference type="PRINTS" id="PR00146">
    <property type="entry name" value="DHPICSNTHASE"/>
</dbReference>
<dbReference type="SMART" id="SM01130">
    <property type="entry name" value="DHDPS"/>
    <property type="match status" value="1"/>
</dbReference>
<evidence type="ECO:0000256" key="8">
    <source>
        <dbReference type="ARBA" id="ARBA00023270"/>
    </source>
</evidence>
<evidence type="ECO:0000256" key="13">
    <source>
        <dbReference type="PIRSR" id="PIRSR001365-2"/>
    </source>
</evidence>
<evidence type="ECO:0000256" key="9">
    <source>
        <dbReference type="ARBA" id="ARBA00023277"/>
    </source>
</evidence>
<evidence type="ECO:0000256" key="11">
    <source>
        <dbReference type="PIRNR" id="PIRNR001365"/>
    </source>
</evidence>
<proteinExistence type="inferred from homology"/>
<keyword evidence="6" id="KW-0963">Cytoplasm</keyword>
<dbReference type="PANTHER" id="PTHR12128">
    <property type="entry name" value="DIHYDRODIPICOLINATE SYNTHASE"/>
    <property type="match status" value="1"/>
</dbReference>
<dbReference type="SUPFAM" id="SSF51569">
    <property type="entry name" value="Aldolase"/>
    <property type="match status" value="1"/>
</dbReference>
<evidence type="ECO:0000313" key="14">
    <source>
        <dbReference type="EMBL" id="JAS91921.1"/>
    </source>
</evidence>
<evidence type="ECO:0000256" key="1">
    <source>
        <dbReference type="ARBA" id="ARBA00004496"/>
    </source>
</evidence>
<feature type="active site" description="Proton donor/acceptor" evidence="12">
    <location>
        <position position="142"/>
    </location>
</feature>
<protein>
    <recommendedName>
        <fullName evidence="5">N-acetylneuraminate lyase</fullName>
        <ecNumber evidence="5">4.1.3.3</ecNumber>
    </recommendedName>
</protein>
<evidence type="ECO:0000256" key="7">
    <source>
        <dbReference type="ARBA" id="ARBA00023239"/>
    </source>
</evidence>
<dbReference type="Gene3D" id="3.20.20.70">
    <property type="entry name" value="Aldolase class I"/>
    <property type="match status" value="1"/>
</dbReference>
<dbReference type="GO" id="GO:0008747">
    <property type="term" value="F:N-acetylneuraminate lyase activity"/>
    <property type="evidence" value="ECO:0007669"/>
    <property type="project" value="UniProtKB-EC"/>
</dbReference>
<evidence type="ECO:0000256" key="12">
    <source>
        <dbReference type="PIRSR" id="PIRSR001365-1"/>
    </source>
</evidence>
<comment type="catalytic activity">
    <reaction evidence="10">
        <text>aceneuramate = aldehydo-N-acetyl-D-mannosamine + pyruvate</text>
        <dbReference type="Rhea" id="RHEA:23296"/>
        <dbReference type="ChEBI" id="CHEBI:15361"/>
        <dbReference type="ChEBI" id="CHEBI:17122"/>
        <dbReference type="ChEBI" id="CHEBI:173083"/>
        <dbReference type="EC" id="4.1.3.3"/>
    </reaction>
</comment>
<evidence type="ECO:0000256" key="10">
    <source>
        <dbReference type="ARBA" id="ARBA00044906"/>
    </source>
</evidence>
<dbReference type="GO" id="GO:0005737">
    <property type="term" value="C:cytoplasm"/>
    <property type="evidence" value="ECO:0007669"/>
    <property type="project" value="UniProtKB-SubCell"/>
</dbReference>
<sequence length="305" mass="33363">MVLKLNFKGLIAPVFTPFSRQTGDVNISIIKPYAQYLINSGVNGVLVNGTVGEGVCMSVQERKTVLEAWLEVLKGTSLHVMVHIGGPCLRDVQDLARHAESKGVSSLLCIPDLFHRPSNVEEAITFLSLVSEAAPNTPLLYYHIPASTGVHLDMAELLKVAERKVPTMSGIKFTHNNMDEASQCLEVNSENLSVLLGHDQLISTGFFVGFESLIATTLNMFAPLIIEIHQGVKDSKINLVRAKQKQLTTYVNTIIKYGKWVPAMKEAMLIVTGLDMGAARQPQGVVTPEQVKQLKADLSSLNVMK</sequence>
<evidence type="ECO:0000256" key="4">
    <source>
        <dbReference type="ARBA" id="ARBA00011881"/>
    </source>
</evidence>
<name>A0A1B6IYA4_9HEMI</name>
<comment type="subcellular location">
    <subcellularLocation>
        <location evidence="1">Cytoplasm</location>
    </subcellularLocation>
</comment>
<keyword evidence="8" id="KW-0704">Schiff base</keyword>
<feature type="active site" description="Schiff-base intermediate with substrate" evidence="12">
    <location>
        <position position="172"/>
    </location>
</feature>
<feature type="binding site" evidence="13">
    <location>
        <position position="214"/>
    </location>
    <ligand>
        <name>pyruvate</name>
        <dbReference type="ChEBI" id="CHEBI:15361"/>
    </ligand>
</feature>
<dbReference type="InterPro" id="IPR002220">
    <property type="entry name" value="DapA-like"/>
</dbReference>
<gene>
    <name evidence="14" type="ORF">g.38354</name>
</gene>
<dbReference type="AlphaFoldDB" id="A0A1B6IYA4"/>
<organism evidence="14">
    <name type="scientific">Homalodisca liturata</name>
    <dbReference type="NCBI Taxonomy" id="320908"/>
    <lineage>
        <taxon>Eukaryota</taxon>
        <taxon>Metazoa</taxon>
        <taxon>Ecdysozoa</taxon>
        <taxon>Arthropoda</taxon>
        <taxon>Hexapoda</taxon>
        <taxon>Insecta</taxon>
        <taxon>Pterygota</taxon>
        <taxon>Neoptera</taxon>
        <taxon>Paraneoptera</taxon>
        <taxon>Hemiptera</taxon>
        <taxon>Auchenorrhyncha</taxon>
        <taxon>Membracoidea</taxon>
        <taxon>Cicadellidae</taxon>
        <taxon>Cicadellinae</taxon>
        <taxon>Proconiini</taxon>
        <taxon>Homalodisca</taxon>
    </lineage>
</organism>
<dbReference type="PIRSF" id="PIRSF001365">
    <property type="entry name" value="DHDPS"/>
    <property type="match status" value="1"/>
</dbReference>
<dbReference type="EC" id="4.1.3.3" evidence="5"/>
<comment type="pathway">
    <text evidence="2">Amino-sugar metabolism; N-acetylneuraminate degradation.</text>
</comment>
<evidence type="ECO:0000256" key="2">
    <source>
        <dbReference type="ARBA" id="ARBA00004878"/>
    </source>
</evidence>
<keyword evidence="9" id="KW-0119">Carbohydrate metabolism</keyword>
<dbReference type="InterPro" id="IPR013785">
    <property type="entry name" value="Aldolase_TIM"/>
</dbReference>
<dbReference type="Pfam" id="PF00701">
    <property type="entry name" value="DHDPS"/>
    <property type="match status" value="1"/>
</dbReference>
<accession>A0A1B6IYA4</accession>
<dbReference type="EMBL" id="GECU01015785">
    <property type="protein sequence ID" value="JAS91921.1"/>
    <property type="molecule type" value="Transcribed_RNA"/>
</dbReference>
<reference evidence="14" key="1">
    <citation type="submission" date="2015-11" db="EMBL/GenBank/DDBJ databases">
        <title>De novo transcriptome assembly of four potential Pierce s Disease insect vectors from Arizona vineyards.</title>
        <authorList>
            <person name="Tassone E.E."/>
        </authorList>
    </citation>
    <scope>NUCLEOTIDE SEQUENCE</scope>
</reference>
<comment type="subunit">
    <text evidence="4">Homotetramer.</text>
</comment>
<evidence type="ECO:0000256" key="3">
    <source>
        <dbReference type="ARBA" id="ARBA00006324"/>
    </source>
</evidence>